<keyword evidence="6 8" id="KW-0139">CF(1)</keyword>
<keyword evidence="2 8" id="KW-0813">Transport</keyword>
<dbReference type="InterPro" id="IPR000711">
    <property type="entry name" value="ATPase_OSCP/dsu"/>
</dbReference>
<dbReference type="SUPFAM" id="SSF47928">
    <property type="entry name" value="N-terminal domain of the delta subunit of the F1F0-ATP synthase"/>
    <property type="match status" value="1"/>
</dbReference>
<keyword evidence="8" id="KW-1003">Cell membrane</keyword>
<dbReference type="NCBIfam" id="TIGR01145">
    <property type="entry name" value="ATP_synt_delta"/>
    <property type="match status" value="1"/>
</dbReference>
<evidence type="ECO:0000256" key="6">
    <source>
        <dbReference type="ARBA" id="ARBA00023196"/>
    </source>
</evidence>
<comment type="function">
    <text evidence="8">This protein is part of the stalk that links CF(0) to CF(1). It either transmits conformational changes from CF(0) to CF(1) or is implicated in proton conduction.</text>
</comment>
<dbReference type="GO" id="GO:0005886">
    <property type="term" value="C:plasma membrane"/>
    <property type="evidence" value="ECO:0007669"/>
    <property type="project" value="UniProtKB-SubCell"/>
</dbReference>
<dbReference type="Gene3D" id="1.10.520.20">
    <property type="entry name" value="N-terminal domain of the delta subunit of the F1F0-ATP synthase"/>
    <property type="match status" value="1"/>
</dbReference>
<dbReference type="PRINTS" id="PR00125">
    <property type="entry name" value="ATPASEDELTA"/>
</dbReference>
<dbReference type="InterPro" id="IPR026015">
    <property type="entry name" value="ATP_synth_OSCP/delta_N_sf"/>
</dbReference>
<comment type="caution">
    <text evidence="9">The sequence shown here is derived from an EMBL/GenBank/DDBJ whole genome shotgun (WGS) entry which is preliminary data.</text>
</comment>
<protein>
    <recommendedName>
        <fullName evidence="8">ATP synthase subunit delta</fullName>
    </recommendedName>
    <alternativeName>
        <fullName evidence="8">ATP synthase F(1) sector subunit delta</fullName>
    </alternativeName>
    <alternativeName>
        <fullName evidence="8">F-type ATPase subunit delta</fullName>
        <shortName evidence="8">F-ATPase subunit delta</shortName>
    </alternativeName>
</protein>
<dbReference type="HAMAP" id="MF_01416">
    <property type="entry name" value="ATP_synth_delta_bact"/>
    <property type="match status" value="1"/>
</dbReference>
<accession>A0A370X199</accession>
<comment type="similarity">
    <text evidence="8">Belongs to the ATPase delta chain family.</text>
</comment>
<evidence type="ECO:0000256" key="5">
    <source>
        <dbReference type="ARBA" id="ARBA00023136"/>
    </source>
</evidence>
<evidence type="ECO:0000256" key="1">
    <source>
        <dbReference type="ARBA" id="ARBA00004370"/>
    </source>
</evidence>
<keyword evidence="4 8" id="KW-0406">Ion transport</keyword>
<dbReference type="AlphaFoldDB" id="A0A370X199"/>
<name>A0A370X199_9GAMM</name>
<dbReference type="PANTHER" id="PTHR11910">
    <property type="entry name" value="ATP SYNTHASE DELTA CHAIN"/>
    <property type="match status" value="1"/>
</dbReference>
<dbReference type="Proteomes" id="UP000254258">
    <property type="component" value="Unassembled WGS sequence"/>
</dbReference>
<dbReference type="NCBIfam" id="NF004402">
    <property type="entry name" value="PRK05758.2-2"/>
    <property type="match status" value="1"/>
</dbReference>
<keyword evidence="3 8" id="KW-0375">Hydrogen ion transport</keyword>
<evidence type="ECO:0000256" key="7">
    <source>
        <dbReference type="ARBA" id="ARBA00023310"/>
    </source>
</evidence>
<evidence type="ECO:0000256" key="2">
    <source>
        <dbReference type="ARBA" id="ARBA00022448"/>
    </source>
</evidence>
<evidence type="ECO:0000256" key="8">
    <source>
        <dbReference type="HAMAP-Rule" id="MF_01416"/>
    </source>
</evidence>
<dbReference type="RefSeq" id="WP_115495226.1">
    <property type="nucleotide sequence ID" value="NZ_QRBE01000004.1"/>
</dbReference>
<keyword evidence="5 8" id="KW-0472">Membrane</keyword>
<keyword evidence="7 8" id="KW-0066">ATP synthesis</keyword>
<keyword evidence="10" id="KW-1185">Reference proteome</keyword>
<dbReference type="EMBL" id="QRBE01000004">
    <property type="protein sequence ID" value="RDS82168.1"/>
    <property type="molecule type" value="Genomic_DNA"/>
</dbReference>
<reference evidence="9 10" key="1">
    <citation type="submission" date="2018-07" db="EMBL/GenBank/DDBJ databases">
        <title>Dyella monticola sp. nov. and Dyella psychrodurans sp. nov. isolated from monsoon evergreen broad-leaved forest soil of Dinghu Mountain, China.</title>
        <authorList>
            <person name="Gao Z."/>
            <person name="Qiu L."/>
        </authorList>
    </citation>
    <scope>NUCLEOTIDE SEQUENCE [LARGE SCALE GENOMIC DNA]</scope>
    <source>
        <strain evidence="9 10">4G-K06</strain>
    </source>
</reference>
<evidence type="ECO:0000256" key="4">
    <source>
        <dbReference type="ARBA" id="ARBA00023065"/>
    </source>
</evidence>
<dbReference type="GO" id="GO:0045259">
    <property type="term" value="C:proton-transporting ATP synthase complex"/>
    <property type="evidence" value="ECO:0007669"/>
    <property type="project" value="UniProtKB-KW"/>
</dbReference>
<dbReference type="GO" id="GO:0046933">
    <property type="term" value="F:proton-transporting ATP synthase activity, rotational mechanism"/>
    <property type="evidence" value="ECO:0007669"/>
    <property type="project" value="UniProtKB-UniRule"/>
</dbReference>
<gene>
    <name evidence="8" type="primary">atpH</name>
    <name evidence="9" type="ORF">DWU98_08980</name>
</gene>
<organism evidence="9 10">
    <name type="scientific">Dyella monticola</name>
    <dbReference type="NCBI Taxonomy" id="1927958"/>
    <lineage>
        <taxon>Bacteria</taxon>
        <taxon>Pseudomonadati</taxon>
        <taxon>Pseudomonadota</taxon>
        <taxon>Gammaproteobacteria</taxon>
        <taxon>Lysobacterales</taxon>
        <taxon>Rhodanobacteraceae</taxon>
        <taxon>Dyella</taxon>
    </lineage>
</organism>
<dbReference type="Pfam" id="PF00213">
    <property type="entry name" value="OSCP"/>
    <property type="match status" value="1"/>
</dbReference>
<evidence type="ECO:0000313" key="9">
    <source>
        <dbReference type="EMBL" id="RDS82168.1"/>
    </source>
</evidence>
<comment type="function">
    <text evidence="8">F(1)F(0) ATP synthase produces ATP from ADP in the presence of a proton or sodium gradient. F-type ATPases consist of two structural domains, F(1) containing the extramembraneous catalytic core and F(0) containing the membrane proton channel, linked together by a central stalk and a peripheral stalk. During catalysis, ATP synthesis in the catalytic domain of F(1) is coupled via a rotary mechanism of the central stalk subunits to proton translocation.</text>
</comment>
<sequence>MAAQSITLARPYARAAFELAQAEGALANWSHALAFAAEVARDARVAALSNDPRVLPEQLVALHLPEGMQADSVFGHFLAALAEQHRMSLLPDVGALYETYKRESESQLLVKVTSAMALDVAQAEQLKASLKRRFKREIELETQVDPSLLGGVVIDTGSEVIDGSARGRLQRLASALTQ</sequence>
<proteinExistence type="inferred from homology"/>
<evidence type="ECO:0000313" key="10">
    <source>
        <dbReference type="Proteomes" id="UP000254258"/>
    </source>
</evidence>
<evidence type="ECO:0000256" key="3">
    <source>
        <dbReference type="ARBA" id="ARBA00022781"/>
    </source>
</evidence>
<dbReference type="OrthoDB" id="9816221at2"/>
<comment type="subcellular location">
    <subcellularLocation>
        <location evidence="8">Cell membrane</location>
        <topology evidence="8">Peripheral membrane protein</topology>
    </subcellularLocation>
    <subcellularLocation>
        <location evidence="1">Membrane</location>
    </subcellularLocation>
</comment>